<keyword evidence="3" id="KW-0418">Kinase</keyword>
<comment type="similarity">
    <text evidence="5">Belongs to the protein kinase superfamily. Ser/Thr protein kinase family. GCN2 subfamily.</text>
</comment>
<dbReference type="VEuPathDB" id="TriTrypDB:TCDM_00580"/>
<comment type="caution">
    <text evidence="8">The sequence shown here is derived from an EMBL/GenBank/DDBJ whole genome shotgun (WGS) entry which is preliminary data.</text>
</comment>
<dbReference type="PROSITE" id="PS50908">
    <property type="entry name" value="RWD"/>
    <property type="match status" value="1"/>
</dbReference>
<evidence type="ECO:0000313" key="8">
    <source>
        <dbReference type="EMBL" id="PWU88648.1"/>
    </source>
</evidence>
<sequence length="1213" mass="136275">MVFTEECSNTSFIFDIIAEGQTEVSDVIEDEIEFLKQNYDGIEVVKLEGFYPKVLLTLEAESNPRHRVVLEVAIVAGYPFVAPRVRLRIPEGVTPGSIGALDESGAHQIQADIREAISPCLLVGAPCIMQIISVVERVLSNGIQRSCTPTHVKSADTVEHPPSQTTMKTREVIKLCVLLLHLLNKCCHLRDPESMEEAKSNFHILGHYLINDVKVIPKKLQKCIPWKYDYTQRAFSEEVRESMDGSDIITKWFWSHEERSGTFQNILPGRYKNEFIQQRMLGSGGFAPVFVCRKKVDGRLYAVKKILTKKDQSEKVLREVQSLAALSHKNIVRYYDAWMEPGCDEDLINYAATLSEEETESSEAGNFELSGAKAISPCFWDDCSDTCSEEDSSSDKSCSSTSLDDNSPPGVLCTPYIARSDDYRTLYIQMELCSKHTLRHMIEESDRGEKSLFLSENGEKMAARIFRQLLTVVAHFHRERIVHRDLKPDNILFEMEGSASGSEIEAIRVADFGLARTMMHATVKRNQSSFEMDDPNAFSGFEAGGCPTGNLGSVLYCAPEQERGEDYDFKVDEYSLGMIALEMWLAVAGKGFRERFNIMTEVSRGNKLPEWFCKWNPRMANAIASLVERDPSLRRSCEELLMTADLPGDPADIVEALETIERHGERITSRVLHCIQKTMMTNYRKPPSQEKESVKIIANIVSCDLMQTINLIGYLHGALPAASCDSMVPMNPSLSDLDVPFTLDMRSRAWAIPFQPQLATAYFVCQMTNPLIGSFYQFFCRKRPYAIFTTPLGLSGTVDEAVLDPLLSFFHLLSVFNLTSKLDIIISHAHWLNAAHPRDASSKVPFDEILEMNRPIESSDLILPLVSRMDGVFVDAGLLRPSWDRLELIRSFASLLLEVLPLFGKQVASNISLSIDPTLKPSETSVDRFFLEHGLILECRTQGEGRPVAFFCNLENFASKCLARGSDMSAASLSIDLTELGVVGKHLYFQKKSLLLSGAAISRQDVYSPNQMSAVLMAAAKVWTGNVRACLRVHHDTRTFCKAMKMRNLPVVLLDGVRFASLESVQHGKVRTRKDVVSGDLCVAIRKLNGVELMDDVQPRDPAIFLRDEKSKTFSAEDAREIYSIIVKSLSHILVVDSEVKTVECGIKRIMGNSTATEPETPKLTDLIRWLKSNMSTHDVLPIFSTQDRTVTFFVNQKIFRRIGHNDNGRRKK</sequence>
<dbReference type="VEuPathDB" id="TriTrypDB:TcCL_Unassigned01497"/>
<evidence type="ECO:0000259" key="7">
    <source>
        <dbReference type="PROSITE" id="PS50908"/>
    </source>
</evidence>
<dbReference type="VEuPathDB" id="TriTrypDB:TcCLB.504113.10"/>
<protein>
    <recommendedName>
        <fullName evidence="10">Protein kinase</fullName>
    </recommendedName>
</protein>
<dbReference type="AlphaFoldDB" id="A0A2V2V0R5"/>
<accession>A0A2V2V0R5</accession>
<gene>
    <name evidence="8" type="ORF">C4B63_70g58</name>
</gene>
<keyword evidence="1" id="KW-0808">Transferase</keyword>
<dbReference type="VEuPathDB" id="TriTrypDB:ECC02_002855"/>
<dbReference type="SUPFAM" id="SSF54495">
    <property type="entry name" value="UBC-like"/>
    <property type="match status" value="1"/>
</dbReference>
<dbReference type="CDD" id="cd13996">
    <property type="entry name" value="STKc_EIF2AK"/>
    <property type="match status" value="1"/>
</dbReference>
<dbReference type="InterPro" id="IPR016135">
    <property type="entry name" value="UBQ-conjugating_enzyme/RWD"/>
</dbReference>
<dbReference type="VEuPathDB" id="TriTrypDB:TcCLB.508795.19"/>
<dbReference type="InterPro" id="IPR008271">
    <property type="entry name" value="Ser/Thr_kinase_AS"/>
</dbReference>
<dbReference type="VEuPathDB" id="TriTrypDB:TcG_03394"/>
<dbReference type="EMBL" id="PRFA01000070">
    <property type="protein sequence ID" value="PWU88648.1"/>
    <property type="molecule type" value="Genomic_DNA"/>
</dbReference>
<dbReference type="GO" id="GO:0005634">
    <property type="term" value="C:nucleus"/>
    <property type="evidence" value="ECO:0007669"/>
    <property type="project" value="TreeGrafter"/>
</dbReference>
<dbReference type="VEuPathDB" id="TriTrypDB:TCSYLVIO_001721"/>
<dbReference type="Proteomes" id="UP000246121">
    <property type="component" value="Unassembled WGS sequence"/>
</dbReference>
<evidence type="ECO:0000256" key="2">
    <source>
        <dbReference type="ARBA" id="ARBA00022741"/>
    </source>
</evidence>
<dbReference type="InterPro" id="IPR050339">
    <property type="entry name" value="CC_SR_Kinase"/>
</dbReference>
<dbReference type="Gene3D" id="1.10.510.10">
    <property type="entry name" value="Transferase(Phosphotransferase) domain 1"/>
    <property type="match status" value="1"/>
</dbReference>
<evidence type="ECO:0000256" key="3">
    <source>
        <dbReference type="ARBA" id="ARBA00022777"/>
    </source>
</evidence>
<feature type="domain" description="RWD" evidence="7">
    <location>
        <begin position="30"/>
        <end position="142"/>
    </location>
</feature>
<dbReference type="GO" id="GO:0005829">
    <property type="term" value="C:cytosol"/>
    <property type="evidence" value="ECO:0007669"/>
    <property type="project" value="TreeGrafter"/>
</dbReference>
<dbReference type="PROSITE" id="PS00108">
    <property type="entry name" value="PROTEIN_KINASE_ST"/>
    <property type="match status" value="1"/>
</dbReference>
<dbReference type="PANTHER" id="PTHR11042">
    <property type="entry name" value="EUKARYOTIC TRANSLATION INITIATION FACTOR 2-ALPHA KINASE EIF2-ALPHA KINASE -RELATED"/>
    <property type="match status" value="1"/>
</dbReference>
<dbReference type="VEuPathDB" id="TriTrypDB:BCY84_04808"/>
<evidence type="ECO:0000256" key="5">
    <source>
        <dbReference type="ARBA" id="ARBA00037982"/>
    </source>
</evidence>
<dbReference type="Pfam" id="PF05773">
    <property type="entry name" value="RWD"/>
    <property type="match status" value="1"/>
</dbReference>
<evidence type="ECO:0000259" key="6">
    <source>
        <dbReference type="PROSITE" id="PS50011"/>
    </source>
</evidence>
<dbReference type="VEuPathDB" id="TriTrypDB:TCDM_00579"/>
<reference evidence="8 9" key="1">
    <citation type="journal article" date="2018" name="Microb. Genom.">
        <title>Expanding an expanded genome: long-read sequencing of Trypanosoma cruzi.</title>
        <authorList>
            <person name="Berna L."/>
            <person name="Rodriguez M."/>
            <person name="Chiribao M.L."/>
            <person name="Parodi-Talice A."/>
            <person name="Pita S."/>
            <person name="Rijo G."/>
            <person name="Alvarez-Valin F."/>
            <person name="Robello C."/>
        </authorList>
    </citation>
    <scope>NUCLEOTIDE SEQUENCE [LARGE SCALE GENOMIC DNA]</scope>
    <source>
        <strain evidence="8 9">Dm28c</strain>
    </source>
</reference>
<keyword evidence="4" id="KW-0067">ATP-binding</keyword>
<dbReference type="VEuPathDB" id="TriTrypDB:TcCLB.506777.120"/>
<dbReference type="InterPro" id="IPR000719">
    <property type="entry name" value="Prot_kinase_dom"/>
</dbReference>
<dbReference type="VEuPathDB" id="TriTrypDB:Tc_MARK_567"/>
<dbReference type="Pfam" id="PF00069">
    <property type="entry name" value="Pkinase"/>
    <property type="match status" value="2"/>
</dbReference>
<evidence type="ECO:0008006" key="10">
    <source>
        <dbReference type="Google" id="ProtNLM"/>
    </source>
</evidence>
<dbReference type="PROSITE" id="PS50011">
    <property type="entry name" value="PROTEIN_KINASE_DOM"/>
    <property type="match status" value="1"/>
</dbReference>
<proteinExistence type="inferred from homology"/>
<dbReference type="Gene3D" id="3.10.110.10">
    <property type="entry name" value="Ubiquitin Conjugating Enzyme"/>
    <property type="match status" value="1"/>
</dbReference>
<dbReference type="SUPFAM" id="SSF56112">
    <property type="entry name" value="Protein kinase-like (PK-like)"/>
    <property type="match status" value="1"/>
</dbReference>
<dbReference type="VEuPathDB" id="TriTrypDB:TcYC6_0044420"/>
<evidence type="ECO:0000256" key="4">
    <source>
        <dbReference type="ARBA" id="ARBA00022840"/>
    </source>
</evidence>
<evidence type="ECO:0000313" key="9">
    <source>
        <dbReference type="Proteomes" id="UP000246121"/>
    </source>
</evidence>
<dbReference type="InterPro" id="IPR006575">
    <property type="entry name" value="RWD_dom"/>
</dbReference>
<dbReference type="GO" id="GO:0005524">
    <property type="term" value="F:ATP binding"/>
    <property type="evidence" value="ECO:0007669"/>
    <property type="project" value="UniProtKB-KW"/>
</dbReference>
<evidence type="ECO:0000256" key="1">
    <source>
        <dbReference type="ARBA" id="ARBA00022679"/>
    </source>
</evidence>
<dbReference type="VEuPathDB" id="TriTrypDB:TcBrA4_0089330"/>
<dbReference type="VEuPathDB" id="TriTrypDB:TcCLB.508237.9"/>
<dbReference type="VEuPathDB" id="TriTrypDB:C3747_44g8"/>
<feature type="domain" description="Protein kinase" evidence="6">
    <location>
        <begin position="275"/>
        <end position="646"/>
    </location>
</feature>
<dbReference type="GO" id="GO:0004694">
    <property type="term" value="F:eukaryotic translation initiation factor 2alpha kinase activity"/>
    <property type="evidence" value="ECO:0007669"/>
    <property type="project" value="TreeGrafter"/>
</dbReference>
<dbReference type="SMART" id="SM00220">
    <property type="entry name" value="S_TKc"/>
    <property type="match status" value="1"/>
</dbReference>
<name>A0A2V2V0R5_TRYCR</name>
<keyword evidence="2" id="KW-0547">Nucleotide-binding</keyword>
<dbReference type="Gene3D" id="3.30.200.20">
    <property type="entry name" value="Phosphorylase Kinase, domain 1"/>
    <property type="match status" value="1"/>
</dbReference>
<dbReference type="FunFam" id="1.10.510.10:FF:001895">
    <property type="entry name" value="eIF-2 alpha kinase"/>
    <property type="match status" value="1"/>
</dbReference>
<dbReference type="VEuPathDB" id="TriTrypDB:C4B63_70g58"/>
<dbReference type="InterPro" id="IPR011009">
    <property type="entry name" value="Kinase-like_dom_sf"/>
</dbReference>
<dbReference type="PANTHER" id="PTHR11042:SF136">
    <property type="entry name" value="EIF-2-ALPHA KINASE GCN2"/>
    <property type="match status" value="1"/>
</dbReference>
<organism evidence="8 9">
    <name type="scientific">Trypanosoma cruzi</name>
    <dbReference type="NCBI Taxonomy" id="5693"/>
    <lineage>
        <taxon>Eukaryota</taxon>
        <taxon>Discoba</taxon>
        <taxon>Euglenozoa</taxon>
        <taxon>Kinetoplastea</taxon>
        <taxon>Metakinetoplastina</taxon>
        <taxon>Trypanosomatida</taxon>
        <taxon>Trypanosomatidae</taxon>
        <taxon>Trypanosoma</taxon>
        <taxon>Schizotrypanum</taxon>
    </lineage>
</organism>